<keyword evidence="3" id="KW-1185">Reference proteome</keyword>
<dbReference type="SUPFAM" id="SSF53448">
    <property type="entry name" value="Nucleotide-diphospho-sugar transferases"/>
    <property type="match status" value="1"/>
</dbReference>
<feature type="transmembrane region" description="Helical" evidence="1">
    <location>
        <begin position="309"/>
        <end position="330"/>
    </location>
</feature>
<keyword evidence="2" id="KW-0808">Transferase</keyword>
<protein>
    <submittedName>
        <fullName evidence="2">Glycosyltransferase</fullName>
    </submittedName>
</protein>
<accession>A0A846HEI2</accession>
<evidence type="ECO:0000256" key="1">
    <source>
        <dbReference type="SAM" id="Phobius"/>
    </source>
</evidence>
<keyword evidence="1" id="KW-1133">Transmembrane helix</keyword>
<dbReference type="AlphaFoldDB" id="A0A846HEI2"/>
<dbReference type="Pfam" id="PF13641">
    <property type="entry name" value="Glyco_tranf_2_3"/>
    <property type="match status" value="1"/>
</dbReference>
<reference evidence="2 3" key="1">
    <citation type="journal article" date="2015" name="Genome Announc.">
        <title>Draft Genome Sequence of Cyanobacterium Hassallia byssoidea Strain VB512170, Isolated from Monuments in India.</title>
        <authorList>
            <person name="Singh D."/>
            <person name="Chandrababunaidu M.M."/>
            <person name="Panda A."/>
            <person name="Sen D."/>
            <person name="Bhattacharyya S."/>
            <person name="Adhikary S.P."/>
            <person name="Tripathy S."/>
        </authorList>
    </citation>
    <scope>NUCLEOTIDE SEQUENCE [LARGE SCALE GENOMIC DNA]</scope>
    <source>
        <strain evidence="2 3">VB512170</strain>
    </source>
</reference>
<evidence type="ECO:0000313" key="3">
    <source>
        <dbReference type="Proteomes" id="UP000031549"/>
    </source>
</evidence>
<dbReference type="EMBL" id="JTCM02000056">
    <property type="protein sequence ID" value="NEU75020.1"/>
    <property type="molecule type" value="Genomic_DNA"/>
</dbReference>
<dbReference type="PANTHER" id="PTHR48090:SF6">
    <property type="entry name" value="SLR5056 PROTEIN"/>
    <property type="match status" value="1"/>
</dbReference>
<organism evidence="2 3">
    <name type="scientific">Hassallia byssoidea VB512170</name>
    <dbReference type="NCBI Taxonomy" id="1304833"/>
    <lineage>
        <taxon>Bacteria</taxon>
        <taxon>Bacillati</taxon>
        <taxon>Cyanobacteriota</taxon>
        <taxon>Cyanophyceae</taxon>
        <taxon>Nostocales</taxon>
        <taxon>Tolypothrichaceae</taxon>
        <taxon>Hassallia</taxon>
    </lineage>
</organism>
<gene>
    <name evidence="2" type="ORF">PI95_021295</name>
</gene>
<dbReference type="InterPro" id="IPR029044">
    <property type="entry name" value="Nucleotide-diphossugar_trans"/>
</dbReference>
<proteinExistence type="predicted"/>
<evidence type="ECO:0000313" key="2">
    <source>
        <dbReference type="EMBL" id="NEU75020.1"/>
    </source>
</evidence>
<feature type="transmembrane region" description="Helical" evidence="1">
    <location>
        <begin position="6"/>
        <end position="30"/>
    </location>
</feature>
<dbReference type="Proteomes" id="UP000031549">
    <property type="component" value="Unassembled WGS sequence"/>
</dbReference>
<feature type="transmembrane region" description="Helical" evidence="1">
    <location>
        <begin position="367"/>
        <end position="386"/>
    </location>
</feature>
<feature type="transmembrane region" description="Helical" evidence="1">
    <location>
        <begin position="336"/>
        <end position="355"/>
    </location>
</feature>
<keyword evidence="1" id="KW-0812">Transmembrane</keyword>
<name>A0A846HEI2_9CYAN</name>
<dbReference type="RefSeq" id="WP_039740478.1">
    <property type="nucleotide sequence ID" value="NZ_JTCM02000056.1"/>
</dbReference>
<dbReference type="GO" id="GO:0016740">
    <property type="term" value="F:transferase activity"/>
    <property type="evidence" value="ECO:0007669"/>
    <property type="project" value="UniProtKB-KW"/>
</dbReference>
<dbReference type="InterPro" id="IPR050256">
    <property type="entry name" value="Glycosyltransferase_2"/>
</dbReference>
<dbReference type="CDD" id="cd06438">
    <property type="entry name" value="EpsO_like"/>
    <property type="match status" value="1"/>
</dbReference>
<sequence length="404" mass="44178">MSINQFAVLFVDAVLLISALGLVILSLVLLGECIAALFPLACVANGSQNPKVAVLVPAHNEELVIGSTLLDIKSQLKNEHRLIVIADNCSDRTAEIASAAGATVIERHDLMLRGKGYALDYGIKFLSCDPPDVVVFVDADCRVHQGAIASLTQSAIATKRPVQATYLMAKPTNSSPKESISVFAFKVKNLVRARGLTQLKLPCLLTGTGMAFPWSVIRSVDLATGYIVEDMKLSLDLTIAGHPPIFCPQANITGNFPQQKRAVTSQRTRWEHGHLQTLLTYVPLLFKAAIHQQRLDLLMSALDMSLPPLSLLVVIWLALMTSSLLFGVLAALWMPAILLATAGLFLLTAIFTAWVKFGSQDLPLGELLTIPFYIFWKIPLYLKFLVQPQSSWVRTEREINKPVG</sequence>
<dbReference type="Gene3D" id="3.90.550.10">
    <property type="entry name" value="Spore Coat Polysaccharide Biosynthesis Protein SpsA, Chain A"/>
    <property type="match status" value="1"/>
</dbReference>
<keyword evidence="1" id="KW-0472">Membrane</keyword>
<comment type="caution">
    <text evidence="2">The sequence shown here is derived from an EMBL/GenBank/DDBJ whole genome shotgun (WGS) entry which is preliminary data.</text>
</comment>
<dbReference type="PANTHER" id="PTHR48090">
    <property type="entry name" value="UNDECAPRENYL-PHOSPHATE 4-DEOXY-4-FORMAMIDO-L-ARABINOSE TRANSFERASE-RELATED"/>
    <property type="match status" value="1"/>
</dbReference>